<organism evidence="2 3">
    <name type="scientific">Flemingia macrophylla</name>
    <dbReference type="NCBI Taxonomy" id="520843"/>
    <lineage>
        <taxon>Eukaryota</taxon>
        <taxon>Viridiplantae</taxon>
        <taxon>Streptophyta</taxon>
        <taxon>Embryophyta</taxon>
        <taxon>Tracheophyta</taxon>
        <taxon>Spermatophyta</taxon>
        <taxon>Magnoliopsida</taxon>
        <taxon>eudicotyledons</taxon>
        <taxon>Gunneridae</taxon>
        <taxon>Pentapetalae</taxon>
        <taxon>rosids</taxon>
        <taxon>fabids</taxon>
        <taxon>Fabales</taxon>
        <taxon>Fabaceae</taxon>
        <taxon>Papilionoideae</taxon>
        <taxon>50 kb inversion clade</taxon>
        <taxon>NPAAA clade</taxon>
        <taxon>indigoferoid/millettioid clade</taxon>
        <taxon>Phaseoleae</taxon>
        <taxon>Flemingia</taxon>
    </lineage>
</organism>
<name>A0ABD1MF31_9FABA</name>
<accession>A0ABD1MF31</accession>
<protein>
    <submittedName>
        <fullName evidence="2">Uncharacterized protein</fullName>
    </submittedName>
</protein>
<feature type="compositionally biased region" description="Basic and acidic residues" evidence="1">
    <location>
        <begin position="77"/>
        <end position="94"/>
    </location>
</feature>
<keyword evidence="3" id="KW-1185">Reference proteome</keyword>
<dbReference type="Proteomes" id="UP001603857">
    <property type="component" value="Unassembled WGS sequence"/>
</dbReference>
<reference evidence="2 3" key="1">
    <citation type="submission" date="2024-08" db="EMBL/GenBank/DDBJ databases">
        <title>Insights into the chromosomal genome structure of Flemingia macrophylla.</title>
        <authorList>
            <person name="Ding Y."/>
            <person name="Zhao Y."/>
            <person name="Bi W."/>
            <person name="Wu M."/>
            <person name="Zhao G."/>
            <person name="Gong Y."/>
            <person name="Li W."/>
            <person name="Zhang P."/>
        </authorList>
    </citation>
    <scope>NUCLEOTIDE SEQUENCE [LARGE SCALE GENOMIC DNA]</scope>
    <source>
        <strain evidence="2">DYQJB</strain>
        <tissue evidence="2">Leaf</tissue>
    </source>
</reference>
<dbReference type="AlphaFoldDB" id="A0ABD1MF31"/>
<comment type="caution">
    <text evidence="2">The sequence shown here is derived from an EMBL/GenBank/DDBJ whole genome shotgun (WGS) entry which is preliminary data.</text>
</comment>
<sequence length="138" mass="15263">MLHPRGSPPQPPPQLACIRNTLTFSVKKKGASSLYSDASTARPTDADVRVPLLWRTDEAKERKKITDEALQGIDSRQGTDEARKKKKEKHELIMAKRGKRGGCSPMGCLVDLNGGCPAELRAELRVELRVVKRGILYA</sequence>
<evidence type="ECO:0000256" key="1">
    <source>
        <dbReference type="SAM" id="MobiDB-lite"/>
    </source>
</evidence>
<feature type="region of interest" description="Disordered" evidence="1">
    <location>
        <begin position="65"/>
        <end position="97"/>
    </location>
</feature>
<proteinExistence type="predicted"/>
<evidence type="ECO:0000313" key="2">
    <source>
        <dbReference type="EMBL" id="KAL2334371.1"/>
    </source>
</evidence>
<gene>
    <name evidence="2" type="ORF">Fmac_015584</name>
</gene>
<evidence type="ECO:0000313" key="3">
    <source>
        <dbReference type="Proteomes" id="UP001603857"/>
    </source>
</evidence>
<dbReference type="EMBL" id="JBGMDY010000005">
    <property type="protein sequence ID" value="KAL2334371.1"/>
    <property type="molecule type" value="Genomic_DNA"/>
</dbReference>